<dbReference type="EMBL" id="FNVS01000019">
    <property type="protein sequence ID" value="SEG19125.1"/>
    <property type="molecule type" value="Genomic_DNA"/>
</dbReference>
<accession>A0A8G2F5Z6</accession>
<evidence type="ECO:0000313" key="3">
    <source>
        <dbReference type="EMBL" id="SEG19125.1"/>
    </source>
</evidence>
<keyword evidence="4" id="KW-1185">Reference proteome</keyword>
<dbReference type="AlphaFoldDB" id="A0A8G2F5Z6"/>
<dbReference type="PROSITE" id="PS51257">
    <property type="entry name" value="PROKAR_LIPOPROTEIN"/>
    <property type="match status" value="1"/>
</dbReference>
<proteinExistence type="predicted"/>
<comment type="caution">
    <text evidence="3">The sequence shown here is derived from an EMBL/GenBank/DDBJ whole genome shotgun (WGS) entry which is preliminary data.</text>
</comment>
<evidence type="ECO:0000256" key="1">
    <source>
        <dbReference type="SAM" id="SignalP"/>
    </source>
</evidence>
<dbReference type="InterPro" id="IPR053994">
    <property type="entry name" value="NigD-like_OB"/>
</dbReference>
<gene>
    <name evidence="3" type="ORF">SAMN05444001_11927</name>
</gene>
<evidence type="ECO:0000259" key="2">
    <source>
        <dbReference type="Pfam" id="PF22221"/>
    </source>
</evidence>
<feature type="domain" description="NigD-like OB" evidence="2">
    <location>
        <begin position="31"/>
        <end position="80"/>
    </location>
</feature>
<evidence type="ECO:0000313" key="4">
    <source>
        <dbReference type="Proteomes" id="UP000236725"/>
    </source>
</evidence>
<feature type="signal peptide" evidence="1">
    <location>
        <begin position="1"/>
        <end position="23"/>
    </location>
</feature>
<reference evidence="3 4" key="1">
    <citation type="submission" date="2016-10" db="EMBL/GenBank/DDBJ databases">
        <authorList>
            <person name="Varghese N."/>
            <person name="Submissions S."/>
        </authorList>
    </citation>
    <scope>NUCLEOTIDE SEQUENCE [LARGE SCALE GENOMIC DNA]</scope>
    <source>
        <strain evidence="3 4">DSM 29073</strain>
    </source>
</reference>
<keyword evidence="1" id="KW-0732">Signal</keyword>
<protein>
    <recommendedName>
        <fullName evidence="2">NigD-like OB domain-containing protein</fullName>
    </recommendedName>
</protein>
<dbReference type="RefSeq" id="WP_103984150.1">
    <property type="nucleotide sequence ID" value="NZ_FNVS01000019.1"/>
</dbReference>
<sequence>MKMCKWYSVITLLVLLVSCMGQDEDKQTFGGQLGVIQEEPELGVCLWEGDVIYSPALDTMALKAGDCCLLNYTIDHASKESLPGYSKYRAEILKYEPVPVFGLSPNLTDTTRILDNECFISFSLQRSMYLKNRFFLFTEHGNYVDGQTTLFELTYNPKQEATIDRNNNRVYNLYLRTATAEDMTGMTGSRYTLPIALDLEKFVKESGEIEKNAGLDSLKFKFNYPRSFNSDTTACIWTSSDMVALPINE</sequence>
<name>A0A8G2F5Z6_9BACT</name>
<dbReference type="Proteomes" id="UP000236725">
    <property type="component" value="Unassembled WGS sequence"/>
</dbReference>
<dbReference type="Pfam" id="PF22221">
    <property type="entry name" value="NigD_N-like"/>
    <property type="match status" value="1"/>
</dbReference>
<organism evidence="3 4">
    <name type="scientific">Parabacteroides chinchillae</name>
    <dbReference type="NCBI Taxonomy" id="871327"/>
    <lineage>
        <taxon>Bacteria</taxon>
        <taxon>Pseudomonadati</taxon>
        <taxon>Bacteroidota</taxon>
        <taxon>Bacteroidia</taxon>
        <taxon>Bacteroidales</taxon>
        <taxon>Tannerellaceae</taxon>
        <taxon>Parabacteroides</taxon>
    </lineage>
</organism>
<feature type="chain" id="PRO_5034571396" description="NigD-like OB domain-containing protein" evidence="1">
    <location>
        <begin position="24"/>
        <end position="249"/>
    </location>
</feature>